<feature type="compositionally biased region" description="Polar residues" evidence="1">
    <location>
        <begin position="1"/>
        <end position="20"/>
    </location>
</feature>
<reference evidence="2 3" key="1">
    <citation type="submission" date="2021-06" db="EMBL/GenBank/DDBJ databases">
        <title>Caerostris extrusa draft genome.</title>
        <authorList>
            <person name="Kono N."/>
            <person name="Arakawa K."/>
        </authorList>
    </citation>
    <scope>NUCLEOTIDE SEQUENCE [LARGE SCALE GENOMIC DNA]</scope>
</reference>
<evidence type="ECO:0000313" key="2">
    <source>
        <dbReference type="EMBL" id="GIX80163.1"/>
    </source>
</evidence>
<comment type="caution">
    <text evidence="2">The sequence shown here is derived from an EMBL/GenBank/DDBJ whole genome shotgun (WGS) entry which is preliminary data.</text>
</comment>
<sequence length="146" mass="16995">MLQKSTIFSHSDVNSSSEKGTATFKKQTRQPRLNDVVQEDLRKIDQMSIIIVSPNSHDGYSREDNIEAHVHMRFENALMVILRIVFYKKKEPKENTPTHLNIVRIQPSKLCPYAILCAHIIARKPVPFWYRWVPLGHSTRSAWDIL</sequence>
<gene>
    <name evidence="2" type="ORF">CEXT_214311</name>
</gene>
<feature type="region of interest" description="Disordered" evidence="1">
    <location>
        <begin position="1"/>
        <end position="30"/>
    </location>
</feature>
<evidence type="ECO:0000256" key="1">
    <source>
        <dbReference type="SAM" id="MobiDB-lite"/>
    </source>
</evidence>
<protein>
    <submittedName>
        <fullName evidence="2">Uncharacterized protein</fullName>
    </submittedName>
</protein>
<dbReference type="Proteomes" id="UP001054945">
    <property type="component" value="Unassembled WGS sequence"/>
</dbReference>
<dbReference type="AlphaFoldDB" id="A0AAV4N892"/>
<organism evidence="2 3">
    <name type="scientific">Caerostris extrusa</name>
    <name type="common">Bark spider</name>
    <name type="synonym">Caerostris bankana</name>
    <dbReference type="NCBI Taxonomy" id="172846"/>
    <lineage>
        <taxon>Eukaryota</taxon>
        <taxon>Metazoa</taxon>
        <taxon>Ecdysozoa</taxon>
        <taxon>Arthropoda</taxon>
        <taxon>Chelicerata</taxon>
        <taxon>Arachnida</taxon>
        <taxon>Araneae</taxon>
        <taxon>Araneomorphae</taxon>
        <taxon>Entelegynae</taxon>
        <taxon>Araneoidea</taxon>
        <taxon>Araneidae</taxon>
        <taxon>Caerostris</taxon>
    </lineage>
</organism>
<proteinExistence type="predicted"/>
<keyword evidence="3" id="KW-1185">Reference proteome</keyword>
<dbReference type="EMBL" id="BPLR01020573">
    <property type="protein sequence ID" value="GIX80163.1"/>
    <property type="molecule type" value="Genomic_DNA"/>
</dbReference>
<evidence type="ECO:0000313" key="3">
    <source>
        <dbReference type="Proteomes" id="UP001054945"/>
    </source>
</evidence>
<accession>A0AAV4N892</accession>
<name>A0AAV4N892_CAEEX</name>